<dbReference type="Pfam" id="PF03466">
    <property type="entry name" value="LysR_substrate"/>
    <property type="match status" value="1"/>
</dbReference>
<reference evidence="6 7" key="1">
    <citation type="submission" date="2019-06" db="EMBL/GenBank/DDBJ databases">
        <title>Sorghum-associated microbial communities from plants grown in Nebraska, USA.</title>
        <authorList>
            <person name="Schachtman D."/>
        </authorList>
    </citation>
    <scope>NUCLEOTIDE SEQUENCE [LARGE SCALE GENOMIC DNA]</scope>
    <source>
        <strain evidence="6 7">T529</strain>
    </source>
</reference>
<dbReference type="GO" id="GO:0005829">
    <property type="term" value="C:cytosol"/>
    <property type="evidence" value="ECO:0007669"/>
    <property type="project" value="TreeGrafter"/>
</dbReference>
<evidence type="ECO:0000256" key="4">
    <source>
        <dbReference type="ARBA" id="ARBA00023163"/>
    </source>
</evidence>
<dbReference type="GO" id="GO:0003700">
    <property type="term" value="F:DNA-binding transcription factor activity"/>
    <property type="evidence" value="ECO:0007669"/>
    <property type="project" value="InterPro"/>
</dbReference>
<dbReference type="OrthoDB" id="9785974at2"/>
<dbReference type="FunFam" id="1.10.10.10:FF:000001">
    <property type="entry name" value="LysR family transcriptional regulator"/>
    <property type="match status" value="1"/>
</dbReference>
<dbReference type="InterPro" id="IPR050950">
    <property type="entry name" value="HTH-type_LysR_regulators"/>
</dbReference>
<name>A0A561BFR3_9BURK</name>
<dbReference type="CDD" id="cd08421">
    <property type="entry name" value="PBP2_LTTR_like_1"/>
    <property type="match status" value="1"/>
</dbReference>
<proteinExistence type="inferred from homology"/>
<dbReference type="RefSeq" id="WP_145746246.1">
    <property type="nucleotide sequence ID" value="NZ_VIVL01000009.1"/>
</dbReference>
<accession>A0A561BFR3</accession>
<keyword evidence="2" id="KW-0805">Transcription regulation</keyword>
<dbReference type="InterPro" id="IPR036388">
    <property type="entry name" value="WH-like_DNA-bd_sf"/>
</dbReference>
<evidence type="ECO:0000256" key="2">
    <source>
        <dbReference type="ARBA" id="ARBA00023015"/>
    </source>
</evidence>
<dbReference type="InterPro" id="IPR036390">
    <property type="entry name" value="WH_DNA-bd_sf"/>
</dbReference>
<feature type="domain" description="HTH lysR-type" evidence="5">
    <location>
        <begin position="3"/>
        <end position="60"/>
    </location>
</feature>
<evidence type="ECO:0000313" key="6">
    <source>
        <dbReference type="EMBL" id="TWD77725.1"/>
    </source>
</evidence>
<keyword evidence="4" id="KW-0804">Transcription</keyword>
<dbReference type="GO" id="GO:0003677">
    <property type="term" value="F:DNA binding"/>
    <property type="evidence" value="ECO:0007669"/>
    <property type="project" value="UniProtKB-KW"/>
</dbReference>
<dbReference type="EMBL" id="VIVL01000009">
    <property type="protein sequence ID" value="TWD77725.1"/>
    <property type="molecule type" value="Genomic_DNA"/>
</dbReference>
<dbReference type="Gene3D" id="1.10.10.10">
    <property type="entry name" value="Winged helix-like DNA-binding domain superfamily/Winged helix DNA-binding domain"/>
    <property type="match status" value="1"/>
</dbReference>
<dbReference type="PANTHER" id="PTHR30419">
    <property type="entry name" value="HTH-TYPE TRANSCRIPTIONAL REGULATOR YBHD"/>
    <property type="match status" value="1"/>
</dbReference>
<evidence type="ECO:0000256" key="1">
    <source>
        <dbReference type="ARBA" id="ARBA00009437"/>
    </source>
</evidence>
<dbReference type="InterPro" id="IPR000847">
    <property type="entry name" value="LysR_HTH_N"/>
</dbReference>
<gene>
    <name evidence="6" type="ORF">FB547_109263</name>
</gene>
<comment type="caution">
    <text evidence="6">The sequence shown here is derived from an EMBL/GenBank/DDBJ whole genome shotgun (WGS) entry which is preliminary data.</text>
</comment>
<dbReference type="SUPFAM" id="SSF46785">
    <property type="entry name" value="Winged helix' DNA-binding domain"/>
    <property type="match status" value="1"/>
</dbReference>
<dbReference type="PROSITE" id="PS50931">
    <property type="entry name" value="HTH_LYSR"/>
    <property type="match status" value="1"/>
</dbReference>
<dbReference type="AlphaFoldDB" id="A0A561BFR3"/>
<organism evidence="6 7">
    <name type="scientific">Variovorax beijingensis</name>
    <dbReference type="NCBI Taxonomy" id="2496117"/>
    <lineage>
        <taxon>Bacteria</taxon>
        <taxon>Pseudomonadati</taxon>
        <taxon>Pseudomonadota</taxon>
        <taxon>Betaproteobacteria</taxon>
        <taxon>Burkholderiales</taxon>
        <taxon>Comamonadaceae</taxon>
        <taxon>Variovorax</taxon>
    </lineage>
</organism>
<keyword evidence="3 6" id="KW-0238">DNA-binding</keyword>
<evidence type="ECO:0000256" key="3">
    <source>
        <dbReference type="ARBA" id="ARBA00023125"/>
    </source>
</evidence>
<sequence length="301" mass="33060">MRFDLTDLRLFLHVVEAGSLTAGAARSHMTLASASQRVRGMEDALGSPLLMRHAQGVRPTEAGRTLLHHARVVLQQMERLRGELGEYGQGLKGHVRFMCGTSALTEHLPEVLSRFLMQHPRISVDLEERPSPDTVDALRGGRCDIGIVSDAIDTEGLECHPFRRDDLVLVMPRGHALAGRRRVMLAEVIDSEFVGLPADSALQLLLAQHARALGRHLAYRVRVGNFEAVCRMVENGIGVGIVPQTAAERCARSMKIARAALGDTWAERTLMACVRSSQELPLNARRMLEHLVAPVEQAAAK</sequence>
<dbReference type="Gene3D" id="3.40.190.290">
    <property type="match status" value="1"/>
</dbReference>
<dbReference type="Pfam" id="PF00126">
    <property type="entry name" value="HTH_1"/>
    <property type="match status" value="1"/>
</dbReference>
<evidence type="ECO:0000313" key="7">
    <source>
        <dbReference type="Proteomes" id="UP000319722"/>
    </source>
</evidence>
<dbReference type="SUPFAM" id="SSF53850">
    <property type="entry name" value="Periplasmic binding protein-like II"/>
    <property type="match status" value="1"/>
</dbReference>
<dbReference type="Proteomes" id="UP000319722">
    <property type="component" value="Unassembled WGS sequence"/>
</dbReference>
<comment type="similarity">
    <text evidence="1">Belongs to the LysR transcriptional regulatory family.</text>
</comment>
<evidence type="ECO:0000259" key="5">
    <source>
        <dbReference type="PROSITE" id="PS50931"/>
    </source>
</evidence>
<dbReference type="PANTHER" id="PTHR30419:SF2">
    <property type="entry name" value="LYSR FAMILY TRANSCRIPTIONAL REGULATOR"/>
    <property type="match status" value="1"/>
</dbReference>
<protein>
    <submittedName>
        <fullName evidence="6">DNA-binding transcriptional LysR family regulator</fullName>
    </submittedName>
</protein>
<dbReference type="InterPro" id="IPR005119">
    <property type="entry name" value="LysR_subst-bd"/>
</dbReference>